<evidence type="ECO:0000259" key="5">
    <source>
        <dbReference type="Pfam" id="PF13622"/>
    </source>
</evidence>
<keyword evidence="3" id="KW-0378">Hydrolase</keyword>
<evidence type="ECO:0000256" key="3">
    <source>
        <dbReference type="ARBA" id="ARBA00022801"/>
    </source>
</evidence>
<dbReference type="InterPro" id="IPR029069">
    <property type="entry name" value="HotDog_dom_sf"/>
</dbReference>
<evidence type="ECO:0000313" key="7">
    <source>
        <dbReference type="EMBL" id="CAD6193962.1"/>
    </source>
</evidence>
<dbReference type="InterPro" id="IPR042171">
    <property type="entry name" value="Acyl-CoA_hotdog"/>
</dbReference>
<evidence type="ECO:0000256" key="1">
    <source>
        <dbReference type="ARBA" id="ARBA00006538"/>
    </source>
</evidence>
<protein>
    <submittedName>
        <fullName evidence="7">Uncharacterized protein</fullName>
    </submittedName>
</protein>
<comment type="similarity">
    <text evidence="1">Belongs to the C/M/P thioester hydrolase family.</text>
</comment>
<evidence type="ECO:0000259" key="6">
    <source>
        <dbReference type="Pfam" id="PF20789"/>
    </source>
</evidence>
<dbReference type="Proteomes" id="UP000835052">
    <property type="component" value="Unassembled WGS sequence"/>
</dbReference>
<keyword evidence="4" id="KW-0443">Lipid metabolism</keyword>
<gene>
    <name evidence="7" type="ORF">CAUJ_LOCUS9881</name>
</gene>
<dbReference type="GO" id="GO:0006637">
    <property type="term" value="P:acyl-CoA metabolic process"/>
    <property type="evidence" value="ECO:0007669"/>
    <property type="project" value="InterPro"/>
</dbReference>
<accession>A0A8S1HG69</accession>
<dbReference type="InterPro" id="IPR003703">
    <property type="entry name" value="Acyl_CoA_thio"/>
</dbReference>
<proteinExistence type="inferred from homology"/>
<dbReference type="Gene3D" id="2.40.160.210">
    <property type="entry name" value="Acyl-CoA thioesterase, double hotdog domain"/>
    <property type="match status" value="1"/>
</dbReference>
<comment type="subunit">
    <text evidence="2">Homotetramer.</text>
</comment>
<evidence type="ECO:0000256" key="4">
    <source>
        <dbReference type="ARBA" id="ARBA00023098"/>
    </source>
</evidence>
<evidence type="ECO:0000313" key="8">
    <source>
        <dbReference type="Proteomes" id="UP000835052"/>
    </source>
</evidence>
<sequence>MARRLSSVFLLSRSHLSNALRKMTSNASDSAGPQKVVVNDDFQKVEGFDKIASEFFKFSQPSTDVFQPATLKNVRQGHSTAAYGGLIFAQALAAAEQTVDAKFRPHSVHSYFILNVDTAEPIEYRVRRVRDGKSFCTRTVDAVQKDKTAFILQTSFQVEEPDSISHQSTMPEVPQPHSLMSMRQAIPFVKEMVNKGDYTPSKSILYRLNQYDSKIYSSDSDLFEMRSTNLGNYYGFESDKKPALFFWMRARGDLPEDARLHRWLVSYNTDSILAATALSPHYAANNFQPSMVFSLDHTVWFHRTNFRADDWLLFETRSHYAGGGRSLIDGRLWHPDGSLVVSCHQEVLVRTRDKKSQI</sequence>
<dbReference type="PANTHER" id="PTHR11066">
    <property type="entry name" value="ACYL-COA THIOESTERASE"/>
    <property type="match status" value="1"/>
</dbReference>
<keyword evidence="8" id="KW-1185">Reference proteome</keyword>
<evidence type="ECO:0000256" key="2">
    <source>
        <dbReference type="ARBA" id="ARBA00011881"/>
    </source>
</evidence>
<dbReference type="EMBL" id="CAJGYM010000040">
    <property type="protein sequence ID" value="CAD6193962.1"/>
    <property type="molecule type" value="Genomic_DNA"/>
</dbReference>
<dbReference type="GO" id="GO:0009062">
    <property type="term" value="P:fatty acid catabolic process"/>
    <property type="evidence" value="ECO:0007669"/>
    <property type="project" value="TreeGrafter"/>
</dbReference>
<comment type="caution">
    <text evidence="7">The sequence shown here is derived from an EMBL/GenBank/DDBJ whole genome shotgun (WGS) entry which is preliminary data.</text>
</comment>
<feature type="domain" description="Acyl-CoA thioesterase-like C-terminal" evidence="6">
    <location>
        <begin position="240"/>
        <end position="349"/>
    </location>
</feature>
<dbReference type="PANTHER" id="PTHR11066:SF34">
    <property type="entry name" value="ACYL-COENZYME A THIOESTERASE 8"/>
    <property type="match status" value="1"/>
</dbReference>
<feature type="domain" description="Acyl-CoA thioesterase-like N-terminal HotDog" evidence="5">
    <location>
        <begin position="81"/>
        <end position="157"/>
    </location>
</feature>
<reference evidence="7" key="1">
    <citation type="submission" date="2020-10" db="EMBL/GenBank/DDBJ databases">
        <authorList>
            <person name="Kikuchi T."/>
        </authorList>
    </citation>
    <scope>NUCLEOTIDE SEQUENCE</scope>
    <source>
        <strain evidence="7">NKZ352</strain>
    </source>
</reference>
<dbReference type="Pfam" id="PF20789">
    <property type="entry name" value="4HBT_3C"/>
    <property type="match status" value="1"/>
</dbReference>
<dbReference type="SUPFAM" id="SSF54637">
    <property type="entry name" value="Thioesterase/thiol ester dehydrase-isomerase"/>
    <property type="match status" value="2"/>
</dbReference>
<dbReference type="Pfam" id="PF13622">
    <property type="entry name" value="4HBT_3"/>
    <property type="match status" value="1"/>
</dbReference>
<dbReference type="GO" id="GO:0047617">
    <property type="term" value="F:fatty acyl-CoA hydrolase activity"/>
    <property type="evidence" value="ECO:0007669"/>
    <property type="project" value="InterPro"/>
</dbReference>
<name>A0A8S1HG69_9PELO</name>
<dbReference type="InterPro" id="IPR049450">
    <property type="entry name" value="ACOT8-like_C"/>
</dbReference>
<dbReference type="AlphaFoldDB" id="A0A8S1HG69"/>
<dbReference type="CDD" id="cd03444">
    <property type="entry name" value="Thioesterase_II_repeat1"/>
    <property type="match status" value="1"/>
</dbReference>
<dbReference type="InterPro" id="IPR049449">
    <property type="entry name" value="TesB_ACOT8-like_N"/>
</dbReference>
<dbReference type="CDD" id="cd03445">
    <property type="entry name" value="Thioesterase_II_repeat2"/>
    <property type="match status" value="1"/>
</dbReference>
<dbReference type="FunFam" id="2.40.160.210:FF:000001">
    <property type="entry name" value="Acyl-CoA thioesterase II"/>
    <property type="match status" value="1"/>
</dbReference>
<dbReference type="NCBIfam" id="TIGR00189">
    <property type="entry name" value="tesB"/>
    <property type="match status" value="1"/>
</dbReference>
<dbReference type="GO" id="GO:0005782">
    <property type="term" value="C:peroxisomal matrix"/>
    <property type="evidence" value="ECO:0007669"/>
    <property type="project" value="UniProtKB-SubCell"/>
</dbReference>
<dbReference type="OrthoDB" id="68328at2759"/>
<organism evidence="7 8">
    <name type="scientific">Caenorhabditis auriculariae</name>
    <dbReference type="NCBI Taxonomy" id="2777116"/>
    <lineage>
        <taxon>Eukaryota</taxon>
        <taxon>Metazoa</taxon>
        <taxon>Ecdysozoa</taxon>
        <taxon>Nematoda</taxon>
        <taxon>Chromadorea</taxon>
        <taxon>Rhabditida</taxon>
        <taxon>Rhabditina</taxon>
        <taxon>Rhabditomorpha</taxon>
        <taxon>Rhabditoidea</taxon>
        <taxon>Rhabditidae</taxon>
        <taxon>Peloderinae</taxon>
        <taxon>Caenorhabditis</taxon>
    </lineage>
</organism>